<reference evidence="2 3" key="1">
    <citation type="journal article" date="2023" name="BMC Biotechnol.">
        <title>Vitis rotundifolia cv Carlos genome sequencing.</title>
        <authorList>
            <person name="Huff M."/>
            <person name="Hulse-Kemp A."/>
            <person name="Scheffler B."/>
            <person name="Youngblood R."/>
            <person name="Simpson S."/>
            <person name="Babiker E."/>
            <person name="Staton M."/>
        </authorList>
    </citation>
    <scope>NUCLEOTIDE SEQUENCE [LARGE SCALE GENOMIC DNA]</scope>
    <source>
        <tissue evidence="2">Leaf</tissue>
    </source>
</reference>
<feature type="compositionally biased region" description="Basic and acidic residues" evidence="1">
    <location>
        <begin position="56"/>
        <end position="74"/>
    </location>
</feature>
<dbReference type="PANTHER" id="PTHR36775:SF1">
    <property type="entry name" value="LYR MOTIF PROTEIN"/>
    <property type="match status" value="1"/>
</dbReference>
<keyword evidence="3" id="KW-1185">Reference proteome</keyword>
<name>A0AA39DUZ4_VITRO</name>
<sequence>MFDGSPGSAVAVGRGRFLGGVVTAAGLAGAARWGRRRHSSGELFVNGDSNWASDVSEAKNSRKDRDGGSGEKENLGSGFGHIGIFETQGNESGYGSEPGYRGDAEFGYGDELDEEEDDARLLFWGEQLGDNDTNMEMVGENTFSEQKAHHRCRRKKHDYRMIDALR</sequence>
<evidence type="ECO:0000313" key="3">
    <source>
        <dbReference type="Proteomes" id="UP001168098"/>
    </source>
</evidence>
<organism evidence="2 3">
    <name type="scientific">Vitis rotundifolia</name>
    <name type="common">Muscadine grape</name>
    <dbReference type="NCBI Taxonomy" id="103349"/>
    <lineage>
        <taxon>Eukaryota</taxon>
        <taxon>Viridiplantae</taxon>
        <taxon>Streptophyta</taxon>
        <taxon>Embryophyta</taxon>
        <taxon>Tracheophyta</taxon>
        <taxon>Spermatophyta</taxon>
        <taxon>Magnoliopsida</taxon>
        <taxon>eudicotyledons</taxon>
        <taxon>Gunneridae</taxon>
        <taxon>Pentapetalae</taxon>
        <taxon>rosids</taxon>
        <taxon>Vitales</taxon>
        <taxon>Vitaceae</taxon>
        <taxon>Viteae</taxon>
        <taxon>Vitis</taxon>
    </lineage>
</organism>
<protein>
    <submittedName>
        <fullName evidence="2">Uncharacterized protein</fullName>
    </submittedName>
</protein>
<accession>A0AA39DUZ4</accession>
<proteinExistence type="predicted"/>
<dbReference type="PANTHER" id="PTHR36775">
    <property type="entry name" value="LYR MOTIF PROTEIN"/>
    <property type="match status" value="1"/>
</dbReference>
<evidence type="ECO:0000313" key="2">
    <source>
        <dbReference type="EMBL" id="KAJ9696520.1"/>
    </source>
</evidence>
<gene>
    <name evidence="2" type="ORF">PVL29_008640</name>
</gene>
<dbReference type="Proteomes" id="UP001168098">
    <property type="component" value="Unassembled WGS sequence"/>
</dbReference>
<dbReference type="AlphaFoldDB" id="A0AA39DUZ4"/>
<comment type="caution">
    <text evidence="2">The sequence shown here is derived from an EMBL/GenBank/DDBJ whole genome shotgun (WGS) entry which is preliminary data.</text>
</comment>
<evidence type="ECO:0000256" key="1">
    <source>
        <dbReference type="SAM" id="MobiDB-lite"/>
    </source>
</evidence>
<feature type="region of interest" description="Disordered" evidence="1">
    <location>
        <begin position="46"/>
        <end position="108"/>
    </location>
</feature>
<dbReference type="EMBL" id="JARBHA010000007">
    <property type="protein sequence ID" value="KAJ9696520.1"/>
    <property type="molecule type" value="Genomic_DNA"/>
</dbReference>